<evidence type="ECO:0000313" key="1">
    <source>
        <dbReference type="EMBL" id="KAI9917998.1"/>
    </source>
</evidence>
<sequence length="153" mass="17166">MAIPLRSVAVIDPASLGEVKLLRDGEHCRYLGIQVSAVEAANTNWKSVRATSHAGSSGHSTKDRLRCQTRLAAYINSSNALYGANEMASRFDLGWARCRPSYPYLKAGLQFRIFKRIFPPWQRWQLDGWRRDRKEHGGPIGGIIRQGRQGADV</sequence>
<evidence type="ECO:0000313" key="2">
    <source>
        <dbReference type="Proteomes" id="UP001163321"/>
    </source>
</evidence>
<organism evidence="1 2">
    <name type="scientific">Peronosclerospora sorghi</name>
    <dbReference type="NCBI Taxonomy" id="230839"/>
    <lineage>
        <taxon>Eukaryota</taxon>
        <taxon>Sar</taxon>
        <taxon>Stramenopiles</taxon>
        <taxon>Oomycota</taxon>
        <taxon>Peronosporomycetes</taxon>
        <taxon>Peronosporales</taxon>
        <taxon>Peronosporaceae</taxon>
        <taxon>Peronosclerospora</taxon>
    </lineage>
</organism>
<keyword evidence="2" id="KW-1185">Reference proteome</keyword>
<proteinExistence type="predicted"/>
<accession>A0ACC0WIU3</accession>
<gene>
    <name evidence="1" type="ORF">PsorP6_012731</name>
</gene>
<comment type="caution">
    <text evidence="1">The sequence shown here is derived from an EMBL/GenBank/DDBJ whole genome shotgun (WGS) entry which is preliminary data.</text>
</comment>
<reference evidence="1 2" key="1">
    <citation type="journal article" date="2022" name="bioRxiv">
        <title>The genome of the oomycete Peronosclerospora sorghi, a cosmopolitan pathogen of maize and sorghum, is inflated with dispersed pseudogenes.</title>
        <authorList>
            <person name="Fletcher K."/>
            <person name="Martin F."/>
            <person name="Isakeit T."/>
            <person name="Cavanaugh K."/>
            <person name="Magill C."/>
            <person name="Michelmore R."/>
        </authorList>
    </citation>
    <scope>NUCLEOTIDE SEQUENCE [LARGE SCALE GENOMIC DNA]</scope>
    <source>
        <strain evidence="1">P6</strain>
    </source>
</reference>
<dbReference type="Proteomes" id="UP001163321">
    <property type="component" value="Chromosome 13"/>
</dbReference>
<dbReference type="EMBL" id="CM047592">
    <property type="protein sequence ID" value="KAI9917998.1"/>
    <property type="molecule type" value="Genomic_DNA"/>
</dbReference>
<protein>
    <submittedName>
        <fullName evidence="1">Uncharacterized protein</fullName>
    </submittedName>
</protein>
<name>A0ACC0WIU3_9STRA</name>